<keyword evidence="3 5" id="KW-1133">Transmembrane helix</keyword>
<keyword evidence="4 5" id="KW-0472">Membrane</keyword>
<dbReference type="OrthoDB" id="5526080at2"/>
<dbReference type="EMBL" id="CP025408">
    <property type="protein sequence ID" value="AUH34731.1"/>
    <property type="molecule type" value="Genomic_DNA"/>
</dbReference>
<evidence type="ECO:0000256" key="4">
    <source>
        <dbReference type="ARBA" id="ARBA00023136"/>
    </source>
</evidence>
<dbReference type="PANTHER" id="PTHR23514:SF13">
    <property type="entry name" value="INNER MEMBRANE PROTEIN YBJJ"/>
    <property type="match status" value="1"/>
</dbReference>
<feature type="domain" description="Major facilitator superfamily (MFS) profile" evidence="6">
    <location>
        <begin position="206"/>
        <end position="403"/>
    </location>
</feature>
<dbReference type="RefSeq" id="WP_101461391.1">
    <property type="nucleotide sequence ID" value="NZ_CP025408.1"/>
</dbReference>
<protein>
    <recommendedName>
        <fullName evidence="6">Major facilitator superfamily (MFS) profile domain-containing protein</fullName>
    </recommendedName>
</protein>
<feature type="transmembrane region" description="Helical" evidence="5">
    <location>
        <begin position="70"/>
        <end position="92"/>
    </location>
</feature>
<dbReference type="SUPFAM" id="SSF103473">
    <property type="entry name" value="MFS general substrate transporter"/>
    <property type="match status" value="1"/>
</dbReference>
<feature type="transmembrane region" description="Helical" evidence="5">
    <location>
        <begin position="272"/>
        <end position="290"/>
    </location>
</feature>
<accession>A0A2K9F6D2</accession>
<feature type="transmembrane region" description="Helical" evidence="5">
    <location>
        <begin position="130"/>
        <end position="152"/>
    </location>
</feature>
<gene>
    <name evidence="7" type="ORF">CUV01_16275</name>
</gene>
<organism evidence="7 8">
    <name type="scientific">Paracoccus tegillarcae</name>
    <dbReference type="NCBI Taxonomy" id="1529068"/>
    <lineage>
        <taxon>Bacteria</taxon>
        <taxon>Pseudomonadati</taxon>
        <taxon>Pseudomonadota</taxon>
        <taxon>Alphaproteobacteria</taxon>
        <taxon>Rhodobacterales</taxon>
        <taxon>Paracoccaceae</taxon>
        <taxon>Paracoccus</taxon>
    </lineage>
</organism>
<evidence type="ECO:0000313" key="8">
    <source>
        <dbReference type="Proteomes" id="UP000233742"/>
    </source>
</evidence>
<dbReference type="InterPro" id="IPR036259">
    <property type="entry name" value="MFS_trans_sf"/>
</dbReference>
<name>A0A2K9F6D2_9RHOB</name>
<evidence type="ECO:0000256" key="2">
    <source>
        <dbReference type="ARBA" id="ARBA00022692"/>
    </source>
</evidence>
<feature type="transmembrane region" description="Helical" evidence="5">
    <location>
        <begin position="240"/>
        <end position="260"/>
    </location>
</feature>
<keyword evidence="2 5" id="KW-0812">Transmembrane</keyword>
<dbReference type="GO" id="GO:0022857">
    <property type="term" value="F:transmembrane transporter activity"/>
    <property type="evidence" value="ECO:0007669"/>
    <property type="project" value="InterPro"/>
</dbReference>
<feature type="transmembrane region" description="Helical" evidence="5">
    <location>
        <begin position="12"/>
        <end position="31"/>
    </location>
</feature>
<evidence type="ECO:0000313" key="7">
    <source>
        <dbReference type="EMBL" id="AUH34731.1"/>
    </source>
</evidence>
<dbReference type="PROSITE" id="PS50850">
    <property type="entry name" value="MFS"/>
    <property type="match status" value="1"/>
</dbReference>
<evidence type="ECO:0000256" key="3">
    <source>
        <dbReference type="ARBA" id="ARBA00022989"/>
    </source>
</evidence>
<dbReference type="AlphaFoldDB" id="A0A2K9F6D2"/>
<reference evidence="7 8" key="1">
    <citation type="submission" date="2017-12" db="EMBL/GenBank/DDBJ databases">
        <authorList>
            <person name="Hurst M.R.H."/>
        </authorList>
    </citation>
    <scope>NUCLEOTIDE SEQUENCE [LARGE SCALE GENOMIC DNA]</scope>
    <source>
        <strain evidence="7 8">BM15</strain>
    </source>
</reference>
<evidence type="ECO:0000256" key="5">
    <source>
        <dbReference type="SAM" id="Phobius"/>
    </source>
</evidence>
<dbReference type="GO" id="GO:0016020">
    <property type="term" value="C:membrane"/>
    <property type="evidence" value="ECO:0007669"/>
    <property type="project" value="UniProtKB-SubCell"/>
</dbReference>
<feature type="transmembrane region" description="Helical" evidence="5">
    <location>
        <begin position="330"/>
        <end position="349"/>
    </location>
</feature>
<evidence type="ECO:0000256" key="1">
    <source>
        <dbReference type="ARBA" id="ARBA00004141"/>
    </source>
</evidence>
<dbReference type="InterPro" id="IPR051788">
    <property type="entry name" value="MFS_Transporter"/>
</dbReference>
<dbReference type="Gene3D" id="1.20.1250.20">
    <property type="entry name" value="MFS general substrate transporter like domains"/>
    <property type="match status" value="2"/>
</dbReference>
<keyword evidence="8" id="KW-1185">Reference proteome</keyword>
<feature type="transmembrane region" description="Helical" evidence="5">
    <location>
        <begin position="296"/>
        <end position="318"/>
    </location>
</feature>
<feature type="transmembrane region" description="Helical" evidence="5">
    <location>
        <begin position="199"/>
        <end position="220"/>
    </location>
</feature>
<proteinExistence type="predicted"/>
<dbReference type="Pfam" id="PF07690">
    <property type="entry name" value="MFS_1"/>
    <property type="match status" value="1"/>
</dbReference>
<feature type="transmembrane region" description="Helical" evidence="5">
    <location>
        <begin position="361"/>
        <end position="380"/>
    </location>
</feature>
<feature type="transmembrane region" description="Helical" evidence="5">
    <location>
        <begin position="43"/>
        <end position="63"/>
    </location>
</feature>
<dbReference type="InterPro" id="IPR020846">
    <property type="entry name" value="MFS_dom"/>
</dbReference>
<sequence>MAVLDDLKVSRAPAAGLVAIGLFWGAFAGWLPEIKRQAAVSDAEFGALMMLSALGGMTAMMLAPRLRARFGYGLLPISGVLVGLVALLPPLIGSNFQLGLVLLVLGMSMSFCDILSNIRISEIEARVGHSLMNLNHALFSLALALSAGLMGVARHAGIAHFASAAIVSVAILLLVPLMRRRRPATVGVDDDEDDNLQAAPAPWTVVLPGAAILWLCFLAENSTESWGAIHIERTLGVEGGLGAFGPAMFALAMGLARLAGQWLAVLLGEVRLIAVSVFFAAIGAIMLAMATGLGVALSGAAALGLGVAVVVPTANSLIGRTVPPEQRASAIARAWMIGFTGFFIGPPFMGMISQTMSLRMAFGLIAVLVLAMLPCLWLIARRLRRQELQSTARAAKARPVLPK</sequence>
<dbReference type="KEGG" id="paro:CUV01_16275"/>
<comment type="subcellular location">
    <subcellularLocation>
        <location evidence="1">Membrane</location>
        <topology evidence="1">Multi-pass membrane protein</topology>
    </subcellularLocation>
</comment>
<dbReference type="Proteomes" id="UP000233742">
    <property type="component" value="Chromosome"/>
</dbReference>
<dbReference type="PANTHER" id="PTHR23514">
    <property type="entry name" value="BYPASS OF STOP CODON PROTEIN 6"/>
    <property type="match status" value="1"/>
</dbReference>
<evidence type="ECO:0000259" key="6">
    <source>
        <dbReference type="PROSITE" id="PS50850"/>
    </source>
</evidence>
<feature type="transmembrane region" description="Helical" evidence="5">
    <location>
        <begin position="98"/>
        <end position="118"/>
    </location>
</feature>
<dbReference type="InterPro" id="IPR011701">
    <property type="entry name" value="MFS"/>
</dbReference>
<feature type="transmembrane region" description="Helical" evidence="5">
    <location>
        <begin position="158"/>
        <end position="178"/>
    </location>
</feature>